<evidence type="ECO:0000313" key="2">
    <source>
        <dbReference type="EMBL" id="KKM20224.1"/>
    </source>
</evidence>
<dbReference type="EMBL" id="LAZR01013812">
    <property type="protein sequence ID" value="KKM20224.1"/>
    <property type="molecule type" value="Genomic_DNA"/>
</dbReference>
<feature type="region of interest" description="Disordered" evidence="1">
    <location>
        <begin position="1"/>
        <end position="48"/>
    </location>
</feature>
<accession>A0A0F9IKB4</accession>
<reference evidence="2" key="1">
    <citation type="journal article" date="2015" name="Nature">
        <title>Complex archaea that bridge the gap between prokaryotes and eukaryotes.</title>
        <authorList>
            <person name="Spang A."/>
            <person name="Saw J.H."/>
            <person name="Jorgensen S.L."/>
            <person name="Zaremba-Niedzwiedzka K."/>
            <person name="Martijn J."/>
            <person name="Lind A.E."/>
            <person name="van Eijk R."/>
            <person name="Schleper C."/>
            <person name="Guy L."/>
            <person name="Ettema T.J."/>
        </authorList>
    </citation>
    <scope>NUCLEOTIDE SEQUENCE</scope>
</reference>
<comment type="caution">
    <text evidence="2">The sequence shown here is derived from an EMBL/GenBank/DDBJ whole genome shotgun (WGS) entry which is preliminary data.</text>
</comment>
<feature type="compositionally biased region" description="Basic and acidic residues" evidence="1">
    <location>
        <begin position="8"/>
        <end position="21"/>
    </location>
</feature>
<gene>
    <name evidence="2" type="ORF">LCGC14_1647650</name>
</gene>
<evidence type="ECO:0000256" key="1">
    <source>
        <dbReference type="SAM" id="MobiDB-lite"/>
    </source>
</evidence>
<sequence>MEIIIRPTRREAESQRQENLARRGLNPKRYRGTAGSLDEAHDKQRGLERDGERFDRFWEVFGPDAKKAEDELTLRAGINPETQEVLHG</sequence>
<feature type="compositionally biased region" description="Basic and acidic residues" evidence="1">
    <location>
        <begin position="38"/>
        <end position="48"/>
    </location>
</feature>
<organism evidence="2">
    <name type="scientific">marine sediment metagenome</name>
    <dbReference type="NCBI Taxonomy" id="412755"/>
    <lineage>
        <taxon>unclassified sequences</taxon>
        <taxon>metagenomes</taxon>
        <taxon>ecological metagenomes</taxon>
    </lineage>
</organism>
<proteinExistence type="predicted"/>
<name>A0A0F9IKB4_9ZZZZ</name>
<dbReference type="AlphaFoldDB" id="A0A0F9IKB4"/>
<protein>
    <submittedName>
        <fullName evidence="2">Uncharacterized protein</fullName>
    </submittedName>
</protein>